<dbReference type="Proteomes" id="UP001595868">
    <property type="component" value="Unassembled WGS sequence"/>
</dbReference>
<name>A0ABV8KY07_9ACTN</name>
<accession>A0ABV8KY07</accession>
<evidence type="ECO:0000256" key="4">
    <source>
        <dbReference type="SAM" id="MobiDB-lite"/>
    </source>
</evidence>
<evidence type="ECO:0000256" key="5">
    <source>
        <dbReference type="SAM" id="SignalP"/>
    </source>
</evidence>
<keyword evidence="3" id="KW-0326">Glycosidase</keyword>
<keyword evidence="8" id="KW-1185">Reference proteome</keyword>
<dbReference type="SUPFAM" id="SSF51445">
    <property type="entry name" value="(Trans)glycosidases"/>
    <property type="match status" value="1"/>
</dbReference>
<feature type="signal peptide" evidence="5">
    <location>
        <begin position="1"/>
        <end position="38"/>
    </location>
</feature>
<proteinExistence type="inferred from homology"/>
<dbReference type="EMBL" id="JBHSBN010000072">
    <property type="protein sequence ID" value="MFC4110863.1"/>
    <property type="molecule type" value="Genomic_DNA"/>
</dbReference>
<feature type="domain" description="Glycosyl hydrolases family 39 N-terminal catalytic" evidence="6">
    <location>
        <begin position="171"/>
        <end position="248"/>
    </location>
</feature>
<keyword evidence="2" id="KW-0378">Hydrolase</keyword>
<feature type="compositionally biased region" description="Pro residues" evidence="4">
    <location>
        <begin position="455"/>
        <end position="468"/>
    </location>
</feature>
<feature type="non-terminal residue" evidence="7">
    <location>
        <position position="494"/>
    </location>
</feature>
<gene>
    <name evidence="7" type="ORF">ACFOX0_33765</name>
</gene>
<evidence type="ECO:0000256" key="3">
    <source>
        <dbReference type="ARBA" id="ARBA00023295"/>
    </source>
</evidence>
<dbReference type="Pfam" id="PF01229">
    <property type="entry name" value="Glyco_hydro_39"/>
    <property type="match status" value="1"/>
</dbReference>
<organism evidence="7 8">
    <name type="scientific">Micromonospora zhanjiangensis</name>
    <dbReference type="NCBI Taxonomy" id="1522057"/>
    <lineage>
        <taxon>Bacteria</taxon>
        <taxon>Bacillati</taxon>
        <taxon>Actinomycetota</taxon>
        <taxon>Actinomycetes</taxon>
        <taxon>Micromonosporales</taxon>
        <taxon>Micromonosporaceae</taxon>
        <taxon>Micromonospora</taxon>
    </lineage>
</organism>
<evidence type="ECO:0000259" key="6">
    <source>
        <dbReference type="Pfam" id="PF01229"/>
    </source>
</evidence>
<protein>
    <submittedName>
        <fullName evidence="7">Beta-xylosidase</fullName>
    </submittedName>
</protein>
<evidence type="ECO:0000256" key="2">
    <source>
        <dbReference type="ARBA" id="ARBA00022801"/>
    </source>
</evidence>
<comment type="similarity">
    <text evidence="1">Belongs to the glycosyl hydrolase 39 family.</text>
</comment>
<evidence type="ECO:0000313" key="7">
    <source>
        <dbReference type="EMBL" id="MFC4110863.1"/>
    </source>
</evidence>
<feature type="region of interest" description="Disordered" evidence="4">
    <location>
        <begin position="451"/>
        <end position="494"/>
    </location>
</feature>
<keyword evidence="5" id="KW-0732">Signal</keyword>
<feature type="chain" id="PRO_5045966662" evidence="5">
    <location>
        <begin position="39"/>
        <end position="494"/>
    </location>
</feature>
<evidence type="ECO:0000256" key="1">
    <source>
        <dbReference type="ARBA" id="ARBA00008875"/>
    </source>
</evidence>
<dbReference type="Gene3D" id="3.20.20.80">
    <property type="entry name" value="Glycosidases"/>
    <property type="match status" value="1"/>
</dbReference>
<evidence type="ECO:0000313" key="8">
    <source>
        <dbReference type="Proteomes" id="UP001595868"/>
    </source>
</evidence>
<dbReference type="InterPro" id="IPR049166">
    <property type="entry name" value="GH39_cat"/>
</dbReference>
<comment type="caution">
    <text evidence="7">The sequence shown here is derived from an EMBL/GenBank/DDBJ whole genome shotgun (WGS) entry which is preliminary data.</text>
</comment>
<dbReference type="RefSeq" id="WP_377553681.1">
    <property type="nucleotide sequence ID" value="NZ_JBHSBN010000072.1"/>
</dbReference>
<sequence length="494" mass="52499">MNIPHVRAPWIRGLAAGFAAGAVAVLCVLTVAAPPAQAADESLTVNFSAALGTPTYRGSGWIYGMTENGQNPPDNFFRDVKFRAMRAGGAQLPGQGWVGGGYDRRWAATAAQAKRTAALGGTFVLLDHDLWGADGASISRFPGDNGDWSDYDRFLDRLFADVRAAGITVEWDIWNEPNITLFWNRPISQYFELWKRTYQRIRTAFPNMLIVGPSCACVPGNGGFWTQYLDYVKANNVVPDIVSWHSLPGDPVSNVATANSTLDSRGIAHPRPYQINEYASSNEQNPAGGAWYLARLERAGADGLRANWAGGQNLHNDLASLLTRNSGGQYQPKGEWWAYQFYGSMTGQIASVTPSASYDAFATRDAGSAKILVGGNKTTGNVAVNLQRLDATSGIVVNNQVRVVVQNIPYNNGGAVSGPVTVRDSVVTLSNNGTTVNVSHANIADTSTITLLPPGGGPTTPPTTPPPAGGQQIVGGQSGRCVDVPNGSTSNGTQ</sequence>
<dbReference type="InterPro" id="IPR017853">
    <property type="entry name" value="GH"/>
</dbReference>
<reference evidence="8" key="1">
    <citation type="journal article" date="2019" name="Int. J. Syst. Evol. Microbiol.">
        <title>The Global Catalogue of Microorganisms (GCM) 10K type strain sequencing project: providing services to taxonomists for standard genome sequencing and annotation.</title>
        <authorList>
            <consortium name="The Broad Institute Genomics Platform"/>
            <consortium name="The Broad Institute Genome Sequencing Center for Infectious Disease"/>
            <person name="Wu L."/>
            <person name="Ma J."/>
        </authorList>
    </citation>
    <scope>NUCLEOTIDE SEQUENCE [LARGE SCALE GENOMIC DNA]</scope>
    <source>
        <strain evidence="8">2902at01</strain>
    </source>
</reference>